<dbReference type="OrthoDB" id="4948328at2"/>
<keyword evidence="3" id="KW-1185">Reference proteome</keyword>
<evidence type="ECO:0000256" key="1">
    <source>
        <dbReference type="SAM" id="Phobius"/>
    </source>
</evidence>
<gene>
    <name evidence="2" type="ORF">FGL98_17950</name>
</gene>
<reference evidence="2 3" key="2">
    <citation type="submission" date="2019-08" db="EMBL/GenBank/DDBJ databases">
        <title>Jejuicoccus antrihumi gen. nov., sp. nov., a new member of the family Dermacoccaceae isolated from a cave.</title>
        <authorList>
            <person name="Schumann P."/>
            <person name="Kim I.S."/>
        </authorList>
    </citation>
    <scope>NUCLEOTIDE SEQUENCE [LARGE SCALE GENOMIC DNA]</scope>
    <source>
        <strain evidence="2 3">C5-26</strain>
    </source>
</reference>
<keyword evidence="1" id="KW-0812">Transmembrane</keyword>
<accession>A0A563DVU6</accession>
<dbReference type="AlphaFoldDB" id="A0A563DVU6"/>
<sequence length="191" mass="21194">MAITDRDIAAMSARERVELIERLRGSVPDQPRVPGPGRRGNRRRRIALGVAAVSSVLLVPWVVYLAFHLPERHLAPNWTLTWVGFDIGLILLFALTAFLAWKRRILVVLTAFAAGFMLLADAWFDTTTAGSDGRLEAILSAVLIEIPLAIFLISMSLHLLWRVSSLLASTVRPGASAHWRARIQSDVLDDH</sequence>
<feature type="transmembrane region" description="Helical" evidence="1">
    <location>
        <begin position="46"/>
        <end position="67"/>
    </location>
</feature>
<evidence type="ECO:0000313" key="3">
    <source>
        <dbReference type="Proteomes" id="UP000320244"/>
    </source>
</evidence>
<evidence type="ECO:0000313" key="2">
    <source>
        <dbReference type="EMBL" id="TWP34315.1"/>
    </source>
</evidence>
<name>A0A563DVU6_9MICO</name>
<protein>
    <submittedName>
        <fullName evidence="2">Uncharacterized protein</fullName>
    </submittedName>
</protein>
<keyword evidence="1" id="KW-0472">Membrane</keyword>
<feature type="transmembrane region" description="Helical" evidence="1">
    <location>
        <begin position="137"/>
        <end position="161"/>
    </location>
</feature>
<reference evidence="2 3" key="1">
    <citation type="submission" date="2019-05" db="EMBL/GenBank/DDBJ databases">
        <authorList>
            <person name="Lee S.D."/>
        </authorList>
    </citation>
    <scope>NUCLEOTIDE SEQUENCE [LARGE SCALE GENOMIC DNA]</scope>
    <source>
        <strain evidence="2 3">C5-26</strain>
    </source>
</reference>
<keyword evidence="1" id="KW-1133">Transmembrane helix</keyword>
<comment type="caution">
    <text evidence="2">The sequence shown here is derived from an EMBL/GenBank/DDBJ whole genome shotgun (WGS) entry which is preliminary data.</text>
</comment>
<feature type="transmembrane region" description="Helical" evidence="1">
    <location>
        <begin position="79"/>
        <end position="99"/>
    </location>
</feature>
<proteinExistence type="predicted"/>
<dbReference type="RefSeq" id="WP_146319004.1">
    <property type="nucleotide sequence ID" value="NZ_VCQV01000029.1"/>
</dbReference>
<feature type="transmembrane region" description="Helical" evidence="1">
    <location>
        <begin position="106"/>
        <end position="125"/>
    </location>
</feature>
<organism evidence="2 3">
    <name type="scientific">Leekyejoonella antrihumi</name>
    <dbReference type="NCBI Taxonomy" id="1660198"/>
    <lineage>
        <taxon>Bacteria</taxon>
        <taxon>Bacillati</taxon>
        <taxon>Actinomycetota</taxon>
        <taxon>Actinomycetes</taxon>
        <taxon>Micrococcales</taxon>
        <taxon>Dermacoccaceae</taxon>
        <taxon>Leekyejoonella</taxon>
    </lineage>
</organism>
<dbReference type="EMBL" id="VCQV01000029">
    <property type="protein sequence ID" value="TWP34315.1"/>
    <property type="molecule type" value="Genomic_DNA"/>
</dbReference>
<dbReference type="Proteomes" id="UP000320244">
    <property type="component" value="Unassembled WGS sequence"/>
</dbReference>